<evidence type="ECO:0000256" key="1">
    <source>
        <dbReference type="SAM" id="MobiDB-lite"/>
    </source>
</evidence>
<gene>
    <name evidence="2" type="ORF">HETIRDRAFT_438707</name>
</gene>
<keyword evidence="3" id="KW-1185">Reference proteome</keyword>
<feature type="compositionally biased region" description="Pro residues" evidence="1">
    <location>
        <begin position="1"/>
        <end position="16"/>
    </location>
</feature>
<dbReference type="HOGENOM" id="CLU_1975766_0_0_1"/>
<feature type="compositionally biased region" description="Basic and acidic residues" evidence="1">
    <location>
        <begin position="26"/>
        <end position="36"/>
    </location>
</feature>
<dbReference type="InParanoid" id="W4KKI7"/>
<feature type="region of interest" description="Disordered" evidence="1">
    <location>
        <begin position="104"/>
        <end position="127"/>
    </location>
</feature>
<dbReference type="RefSeq" id="XP_009543075.1">
    <property type="nucleotide sequence ID" value="XM_009544780.1"/>
</dbReference>
<feature type="compositionally biased region" description="Basic and acidic residues" evidence="1">
    <location>
        <begin position="118"/>
        <end position="127"/>
    </location>
</feature>
<accession>W4KKI7</accession>
<dbReference type="AlphaFoldDB" id="W4KKI7"/>
<feature type="non-terminal residue" evidence="2">
    <location>
        <position position="1"/>
    </location>
</feature>
<name>W4KKI7_HETIT</name>
<sequence>LVPASPPARAAPPHPSRLPILRSHLPIRDRKFDGPVRKRPATTRPASLGDRHHQEGPSRRDALRITATDPSISIPAPPLCLSTPLHYRTLVDAGTAHLALINGPSRVRRRARTRRDPRHATPCDDVT</sequence>
<dbReference type="Proteomes" id="UP000030671">
    <property type="component" value="Unassembled WGS sequence"/>
</dbReference>
<protein>
    <submittedName>
        <fullName evidence="2">Uncharacterized protein</fullName>
    </submittedName>
</protein>
<organism evidence="2 3">
    <name type="scientific">Heterobasidion irregulare (strain TC 32-1)</name>
    <dbReference type="NCBI Taxonomy" id="747525"/>
    <lineage>
        <taxon>Eukaryota</taxon>
        <taxon>Fungi</taxon>
        <taxon>Dikarya</taxon>
        <taxon>Basidiomycota</taxon>
        <taxon>Agaricomycotina</taxon>
        <taxon>Agaricomycetes</taxon>
        <taxon>Russulales</taxon>
        <taxon>Bondarzewiaceae</taxon>
        <taxon>Heterobasidion</taxon>
        <taxon>Heterobasidion annosum species complex</taxon>
    </lineage>
</organism>
<evidence type="ECO:0000313" key="3">
    <source>
        <dbReference type="Proteomes" id="UP000030671"/>
    </source>
</evidence>
<proteinExistence type="predicted"/>
<dbReference type="EMBL" id="KI925455">
    <property type="protein sequence ID" value="ETW86327.1"/>
    <property type="molecule type" value="Genomic_DNA"/>
</dbReference>
<feature type="compositionally biased region" description="Basic residues" evidence="1">
    <location>
        <begin position="106"/>
        <end position="117"/>
    </location>
</feature>
<dbReference type="GeneID" id="20675069"/>
<reference evidence="2 3" key="1">
    <citation type="journal article" date="2012" name="New Phytol.">
        <title>Insight into trade-off between wood decay and parasitism from the genome of a fungal forest pathogen.</title>
        <authorList>
            <person name="Olson A."/>
            <person name="Aerts A."/>
            <person name="Asiegbu F."/>
            <person name="Belbahri L."/>
            <person name="Bouzid O."/>
            <person name="Broberg A."/>
            <person name="Canback B."/>
            <person name="Coutinho P.M."/>
            <person name="Cullen D."/>
            <person name="Dalman K."/>
            <person name="Deflorio G."/>
            <person name="van Diepen L.T."/>
            <person name="Dunand C."/>
            <person name="Duplessis S."/>
            <person name="Durling M."/>
            <person name="Gonthier P."/>
            <person name="Grimwood J."/>
            <person name="Fossdal C.G."/>
            <person name="Hansson D."/>
            <person name="Henrissat B."/>
            <person name="Hietala A."/>
            <person name="Himmelstrand K."/>
            <person name="Hoffmeister D."/>
            <person name="Hogberg N."/>
            <person name="James T.Y."/>
            <person name="Karlsson M."/>
            <person name="Kohler A."/>
            <person name="Kues U."/>
            <person name="Lee Y.H."/>
            <person name="Lin Y.C."/>
            <person name="Lind M."/>
            <person name="Lindquist E."/>
            <person name="Lombard V."/>
            <person name="Lucas S."/>
            <person name="Lunden K."/>
            <person name="Morin E."/>
            <person name="Murat C."/>
            <person name="Park J."/>
            <person name="Raffaello T."/>
            <person name="Rouze P."/>
            <person name="Salamov A."/>
            <person name="Schmutz J."/>
            <person name="Solheim H."/>
            <person name="Stahlberg J."/>
            <person name="Velez H."/>
            <person name="de Vries R.P."/>
            <person name="Wiebenga A."/>
            <person name="Woodward S."/>
            <person name="Yakovlev I."/>
            <person name="Garbelotto M."/>
            <person name="Martin F."/>
            <person name="Grigoriev I.V."/>
            <person name="Stenlid J."/>
        </authorList>
    </citation>
    <scope>NUCLEOTIDE SEQUENCE [LARGE SCALE GENOMIC DNA]</scope>
    <source>
        <strain evidence="2 3">TC 32-1</strain>
    </source>
</reference>
<dbReference type="KEGG" id="hir:HETIRDRAFT_438707"/>
<evidence type="ECO:0000313" key="2">
    <source>
        <dbReference type="EMBL" id="ETW86327.1"/>
    </source>
</evidence>
<feature type="region of interest" description="Disordered" evidence="1">
    <location>
        <begin position="1"/>
        <end position="77"/>
    </location>
</feature>
<feature type="compositionally biased region" description="Basic and acidic residues" evidence="1">
    <location>
        <begin position="49"/>
        <end position="63"/>
    </location>
</feature>